<name>A0A1X7QGN4_9CAUD</name>
<dbReference type="Pfam" id="PF02368">
    <property type="entry name" value="Big_2"/>
    <property type="match status" value="1"/>
</dbReference>
<dbReference type="InterPro" id="IPR054438">
    <property type="entry name" value="Struct_cement_gp24/gp6"/>
</dbReference>
<dbReference type="InterPro" id="IPR008964">
    <property type="entry name" value="Invasin/intimin_cell_adhesion"/>
</dbReference>
<dbReference type="SUPFAM" id="SSF49373">
    <property type="entry name" value="Invasin/intimin cell-adhesion fragments"/>
    <property type="match status" value="1"/>
</dbReference>
<organism evidence="2 3">
    <name type="scientific">Escherichia phage vB_EcoS_swan01</name>
    <dbReference type="NCBI Taxonomy" id="2496549"/>
    <lineage>
        <taxon>Viruses</taxon>
        <taxon>Duplodnaviria</taxon>
        <taxon>Heunggongvirae</taxon>
        <taxon>Uroviricota</taxon>
        <taxon>Caudoviricetes</taxon>
        <taxon>Drexlerviridae</taxon>
        <taxon>Tempevirinae</taxon>
        <taxon>Warwickvirus</taxon>
        <taxon>Warwickvirus ityhuna</taxon>
        <taxon>Warwickvirus swan01</taxon>
    </lineage>
</organism>
<proteinExistence type="predicted"/>
<dbReference type="Pfam" id="PF22758">
    <property type="entry name" value="Phage_cement"/>
    <property type="match status" value="1"/>
</dbReference>
<keyword evidence="3" id="KW-1185">Reference proteome</keyword>
<evidence type="ECO:0000259" key="1">
    <source>
        <dbReference type="SMART" id="SM00635"/>
    </source>
</evidence>
<accession>A0A1X7QGN4</accession>
<dbReference type="InterPro" id="IPR003343">
    <property type="entry name" value="Big_2"/>
</dbReference>
<feature type="domain" description="BIG2" evidence="1">
    <location>
        <begin position="159"/>
        <end position="241"/>
    </location>
</feature>
<evidence type="ECO:0000313" key="2">
    <source>
        <dbReference type="EMBL" id="SMH63911.1"/>
    </source>
</evidence>
<gene>
    <name evidence="2" type="ORF">SWAN_00026</name>
</gene>
<reference evidence="3" key="1">
    <citation type="submission" date="2017-04" db="EMBL/GenBank/DDBJ databases">
        <authorList>
            <person name="Millard A."/>
            <person name="Redgwell R T."/>
            <person name="Michniewski S."/>
        </authorList>
    </citation>
    <scope>NUCLEOTIDE SEQUENCE [LARGE SCALE GENOMIC DNA]</scope>
</reference>
<evidence type="ECO:0000313" key="3">
    <source>
        <dbReference type="Proteomes" id="UP000281966"/>
    </source>
</evidence>
<sequence length="337" mass="34999">MAYENLMMHYACPGNLSDTSTYNIDGACVAQGDIEFGSAVRVVGIVDGMRVVTALSDGETPYGIAFRSQYEHLSGKILDGEVCNVVSHGRVWALTSLSEAPKSFSKLKIGVGGVVTGVDDYVGWTFAGGFVKHEDGHIIEVQVKQNALIVPPPPPHVVLVESATINTDKDSPQPNNAPVKCSITVEPGNATDKTGVWSVDAVNIATIDADTGILTPVGGDAFGSVNVNWTANDASKTKAAIVYQFEKAVVSVASATVSLEKNSAIVGETVQASVVVAPEDATNKSGSWSLSNGDFASVDPSTGLVTTSAAGEVDVIWTAADGSGVKGQQRLTITDPE</sequence>
<feature type="domain" description="BIG2" evidence="1">
    <location>
        <begin position="251"/>
        <end position="329"/>
    </location>
</feature>
<dbReference type="EMBL" id="LT841304">
    <property type="protein sequence ID" value="SMH63911.1"/>
    <property type="molecule type" value="Genomic_DNA"/>
</dbReference>
<dbReference type="Gene3D" id="2.60.40.1080">
    <property type="match status" value="2"/>
</dbReference>
<dbReference type="Proteomes" id="UP000281966">
    <property type="component" value="Segment"/>
</dbReference>
<protein>
    <recommendedName>
        <fullName evidence="1">BIG2 domain-containing protein</fullName>
    </recommendedName>
</protein>
<dbReference type="SMART" id="SM00635">
    <property type="entry name" value="BID_2"/>
    <property type="match status" value="2"/>
</dbReference>